<sequence>MSGAAFFAPDCTPWCKSSQHADLVLSAITKGTVAEIQTYCRQLCHNFWTVSDTLGRTALHVAASVGKAELVQWLLDQCHAEVDVRDHESGWTPLHRAVFYGQLHCARLLLQHGASLTVTDFDGCTPLDLAVRDRLPYIEYSASDPSEVYVWGSNKNFTLGLASEQSPKYPEILEAFRRDGVSIHKVEMQKFHSVFLSNGGEVFVCGHGLGGRLGLNSEMTTLNVTKLVSLAKMGLGKCVDVASGQDHTVFLMEDGQVLTCGLNTHHQLGLLPPPPQVLCPRAISMKFLKDKKALGVCAARYHTVIYTKDAIYNFGLNAGQLGHPKGDKLQSTPRQISALNYPDIHFTHVVSSDGAIVCATSKGDIYVSQEYKCRKIASKQLEIKQLSIVGGQLDDHCNGVSLTEGDKQDLKIMMLTKSGKVYLWQSSNLVLTRCLFNASCQPTIVDICLNLKNVALVTKNGEAYLGSLVLKKDVPKKAVESPPSKKTNTAAPATSSLVKFLDRKDCEQVNLRRLYFVNRATRVFTSSGGESFAVLQSHPRLGLLYEPSVDRSLFQSDMLQLLESVDSTDAVHDVTVKVRGNFYPLHRYILMSRSEYFQKLENELEAGAVINIDNVAPKAFEEVLCFMYSDSCTILESGDGPFIVTLSNRYSSHNRVTPGFVKEVQDACKKLGVTSLLGCLNKVTFKKNVVSLAPLPVLPKFRFFRNKFQSLCDVTLVSSDNVQFPCHRCILTARLEYFNSMLSLGWVEFSSSKLTLPITSKVLEVILEFLYIDDIPKLKVSKDVEFLCQVLVSADQLLMTRLKQMCEAILADLVTLKNVADLLEISYIYNADQLKTLCMHFMCINLPAALETSSLDSLSDDAVQPLASCYKEIIPAMSRRMITPYMSDPSKDDMEKIQQECGSYFDHEEFSGNTSLELKNKSRRKYTIRRESESSATDSIVSLPVKMQGLSLSSAGSRDEVKSNGCLISSKPNTMPEAPLLVLQKVVRTEPVQVKRPTLPVTAASPVASPVSSPLTLTQKFPSLSEVQEDKTKSPKDFKHCETMRPMVKLSQKQRKQMTAAKSPDVFLPTPSSPPSNCPWFRNVPQSQTTSSSSASGTVTMSGKAAFPTLGAEDFVVAKVPNLSEIVRLEEQKVQNLVKVKPKALHIINVEDKALEELLKFYHAEDNPEERITAVRILPELYATPVWKKKS</sequence>
<feature type="domain" description="BTB" evidence="10">
    <location>
        <begin position="712"/>
        <end position="779"/>
    </location>
</feature>
<keyword evidence="4" id="KW-0677">Repeat</keyword>
<keyword evidence="5" id="KW-0638">Presynaptic neurotoxin</keyword>
<proteinExistence type="predicted"/>
<dbReference type="Gene3D" id="2.130.10.30">
    <property type="entry name" value="Regulator of chromosome condensation 1/beta-lactamase-inhibitor protein II"/>
    <property type="match status" value="1"/>
</dbReference>
<dbReference type="Pfam" id="PF12796">
    <property type="entry name" value="Ank_2"/>
    <property type="match status" value="1"/>
</dbReference>
<protein>
    <recommendedName>
        <fullName evidence="10">BTB domain-containing protein</fullName>
    </recommendedName>
</protein>
<evidence type="ECO:0000256" key="4">
    <source>
        <dbReference type="ARBA" id="ARBA00022737"/>
    </source>
</evidence>
<dbReference type="GO" id="GO:0006887">
    <property type="term" value="P:exocytosis"/>
    <property type="evidence" value="ECO:0007669"/>
    <property type="project" value="UniProtKB-KW"/>
</dbReference>
<evidence type="ECO:0000256" key="2">
    <source>
        <dbReference type="ARBA" id="ARBA00022483"/>
    </source>
</evidence>
<dbReference type="GO" id="GO:0044218">
    <property type="term" value="C:other organism cell membrane"/>
    <property type="evidence" value="ECO:0007669"/>
    <property type="project" value="UniProtKB-KW"/>
</dbReference>
<accession>A0A147BGS2</accession>
<dbReference type="PROSITE" id="PS50297">
    <property type="entry name" value="ANK_REP_REGION"/>
    <property type="match status" value="2"/>
</dbReference>
<evidence type="ECO:0000256" key="9">
    <source>
        <dbReference type="SAM" id="MobiDB-lite"/>
    </source>
</evidence>
<feature type="repeat" description="ANK" evidence="7">
    <location>
        <begin position="89"/>
        <end position="121"/>
    </location>
</feature>
<dbReference type="SUPFAM" id="SSF50985">
    <property type="entry name" value="RCC1/BLIP-II"/>
    <property type="match status" value="1"/>
</dbReference>
<keyword evidence="6" id="KW-0472">Membrane</keyword>
<evidence type="ECO:0000313" key="11">
    <source>
        <dbReference type="EMBL" id="JAR89924.1"/>
    </source>
</evidence>
<feature type="repeat" description="RCC1" evidence="8">
    <location>
        <begin position="146"/>
        <end position="199"/>
    </location>
</feature>
<keyword evidence="2" id="KW-0268">Exocytosis</keyword>
<evidence type="ECO:0000256" key="5">
    <source>
        <dbReference type="ARBA" id="ARBA00023028"/>
    </source>
</evidence>
<dbReference type="SUPFAM" id="SSF48403">
    <property type="entry name" value="Ankyrin repeat"/>
    <property type="match status" value="1"/>
</dbReference>
<dbReference type="PROSITE" id="PS50088">
    <property type="entry name" value="ANK_REPEAT"/>
    <property type="match status" value="2"/>
</dbReference>
<evidence type="ECO:0000256" key="1">
    <source>
        <dbReference type="ARBA" id="ARBA00004175"/>
    </source>
</evidence>
<dbReference type="PANTHER" id="PTHR22872:SF2">
    <property type="entry name" value="INHIBITOR OF BRUTON TYROSINE KINASE"/>
    <property type="match status" value="1"/>
</dbReference>
<evidence type="ECO:0000256" key="3">
    <source>
        <dbReference type="ARBA" id="ARBA00022537"/>
    </source>
</evidence>
<dbReference type="CDD" id="cd18500">
    <property type="entry name" value="BACK_IBtk"/>
    <property type="match status" value="1"/>
</dbReference>
<comment type="subcellular location">
    <subcellularLocation>
        <location evidence="1">Target cell membrane</location>
    </subcellularLocation>
</comment>
<dbReference type="InterPro" id="IPR011333">
    <property type="entry name" value="SKP1/BTB/POZ_sf"/>
</dbReference>
<dbReference type="AlphaFoldDB" id="A0A147BGS2"/>
<keyword evidence="7" id="KW-0040">ANK repeat</keyword>
<dbReference type="GO" id="GO:0044231">
    <property type="term" value="C:host cell presynaptic membrane"/>
    <property type="evidence" value="ECO:0007669"/>
    <property type="project" value="UniProtKB-KW"/>
</dbReference>
<dbReference type="Pfam" id="PF00651">
    <property type="entry name" value="BTB"/>
    <property type="match status" value="2"/>
</dbReference>
<dbReference type="InterPro" id="IPR036770">
    <property type="entry name" value="Ankyrin_rpt-contain_sf"/>
</dbReference>
<dbReference type="Pfam" id="PF13540">
    <property type="entry name" value="RCC1_2"/>
    <property type="match status" value="1"/>
</dbReference>
<dbReference type="EMBL" id="GEGO01005480">
    <property type="protein sequence ID" value="JAR89924.1"/>
    <property type="molecule type" value="Transcribed_RNA"/>
</dbReference>
<dbReference type="PROSITE" id="PS00626">
    <property type="entry name" value="RCC1_2"/>
    <property type="match status" value="1"/>
</dbReference>
<keyword evidence="3" id="KW-1052">Target cell membrane</keyword>
<dbReference type="PROSITE" id="PS50012">
    <property type="entry name" value="RCC1_3"/>
    <property type="match status" value="3"/>
</dbReference>
<dbReference type="InterPro" id="IPR000210">
    <property type="entry name" value="BTB/POZ_dom"/>
</dbReference>
<feature type="region of interest" description="Disordered" evidence="9">
    <location>
        <begin position="1049"/>
        <end position="1077"/>
    </location>
</feature>
<dbReference type="SUPFAM" id="SSF54695">
    <property type="entry name" value="POZ domain"/>
    <property type="match status" value="2"/>
</dbReference>
<name>A0A147BGS2_IXORI</name>
<dbReference type="InterPro" id="IPR002110">
    <property type="entry name" value="Ankyrin_rpt"/>
</dbReference>
<dbReference type="PROSITE" id="PS50097">
    <property type="entry name" value="BTB"/>
    <property type="match status" value="2"/>
</dbReference>
<dbReference type="PANTHER" id="PTHR22872">
    <property type="entry name" value="BTK-BINDING PROTEIN-RELATED"/>
    <property type="match status" value="1"/>
</dbReference>
<dbReference type="PRINTS" id="PR01415">
    <property type="entry name" value="ANKYRIN"/>
</dbReference>
<evidence type="ECO:0000256" key="7">
    <source>
        <dbReference type="PROSITE-ProRule" id="PRU00023"/>
    </source>
</evidence>
<evidence type="ECO:0000259" key="10">
    <source>
        <dbReference type="PROSITE" id="PS50097"/>
    </source>
</evidence>
<feature type="repeat" description="ANK" evidence="7">
    <location>
        <begin position="54"/>
        <end position="87"/>
    </location>
</feature>
<reference evidence="11" key="1">
    <citation type="journal article" date="2018" name="PLoS Negl. Trop. Dis.">
        <title>Sialome diversity of ticks revealed by RNAseq of single tick salivary glands.</title>
        <authorList>
            <person name="Perner J."/>
            <person name="Kropackova S."/>
            <person name="Kopacek P."/>
            <person name="Ribeiro J.M."/>
        </authorList>
    </citation>
    <scope>NUCLEOTIDE SEQUENCE</scope>
    <source>
        <strain evidence="11">Siblings of single egg batch collected in Ceske Budejovice</strain>
        <tissue evidence="11">Salivary glands</tissue>
    </source>
</reference>
<dbReference type="InterPro" id="IPR000408">
    <property type="entry name" value="Reg_chr_condens"/>
</dbReference>
<dbReference type="SMART" id="SM00225">
    <property type="entry name" value="BTB"/>
    <property type="match status" value="2"/>
</dbReference>
<dbReference type="Gene3D" id="3.30.710.10">
    <property type="entry name" value="Potassium Channel Kv1.1, Chain A"/>
    <property type="match status" value="2"/>
</dbReference>
<dbReference type="InterPro" id="IPR051625">
    <property type="entry name" value="Signaling_Regulatory_Domain"/>
</dbReference>
<keyword evidence="5" id="KW-0528">Neurotoxin</keyword>
<dbReference type="SMART" id="SM00248">
    <property type="entry name" value="ANK"/>
    <property type="match status" value="4"/>
</dbReference>
<dbReference type="PRINTS" id="PR00633">
    <property type="entry name" value="RCCNDNSATION"/>
</dbReference>
<evidence type="ECO:0000256" key="8">
    <source>
        <dbReference type="PROSITE-ProRule" id="PRU00235"/>
    </source>
</evidence>
<feature type="repeat" description="RCC1" evidence="8">
    <location>
        <begin position="200"/>
        <end position="254"/>
    </location>
</feature>
<organism evidence="11">
    <name type="scientific">Ixodes ricinus</name>
    <name type="common">Common tick</name>
    <name type="synonym">Acarus ricinus</name>
    <dbReference type="NCBI Taxonomy" id="34613"/>
    <lineage>
        <taxon>Eukaryota</taxon>
        <taxon>Metazoa</taxon>
        <taxon>Ecdysozoa</taxon>
        <taxon>Arthropoda</taxon>
        <taxon>Chelicerata</taxon>
        <taxon>Arachnida</taxon>
        <taxon>Acari</taxon>
        <taxon>Parasitiformes</taxon>
        <taxon>Ixodida</taxon>
        <taxon>Ixodoidea</taxon>
        <taxon>Ixodidae</taxon>
        <taxon>Ixodinae</taxon>
        <taxon>Ixodes</taxon>
    </lineage>
</organism>
<dbReference type="Gene3D" id="1.25.40.20">
    <property type="entry name" value="Ankyrin repeat-containing domain"/>
    <property type="match status" value="2"/>
</dbReference>
<keyword evidence="6" id="KW-1053">Target membrane</keyword>
<evidence type="ECO:0000256" key="6">
    <source>
        <dbReference type="ARBA" id="ARBA00023298"/>
    </source>
</evidence>
<feature type="repeat" description="RCC1" evidence="8">
    <location>
        <begin position="255"/>
        <end position="309"/>
    </location>
</feature>
<dbReference type="InterPro" id="IPR009091">
    <property type="entry name" value="RCC1/BLIP-II"/>
</dbReference>
<feature type="domain" description="BTB" evidence="10">
    <location>
        <begin position="572"/>
        <end position="636"/>
    </location>
</feature>
<keyword evidence="5" id="KW-0800">Toxin</keyword>